<dbReference type="Proteomes" id="UP000023152">
    <property type="component" value="Unassembled WGS sequence"/>
</dbReference>
<name>X6MXX8_RETFI</name>
<gene>
    <name evidence="1" type="ORF">RFI_19386</name>
</gene>
<dbReference type="AlphaFoldDB" id="X6MXX8"/>
<protein>
    <submittedName>
        <fullName evidence="1">Uncharacterized protein</fullName>
    </submittedName>
</protein>
<reference evidence="1 2" key="1">
    <citation type="journal article" date="2013" name="Curr. Biol.">
        <title>The Genome of the Foraminiferan Reticulomyxa filosa.</title>
        <authorList>
            <person name="Glockner G."/>
            <person name="Hulsmann N."/>
            <person name="Schleicher M."/>
            <person name="Noegel A.A."/>
            <person name="Eichinger L."/>
            <person name="Gallinger C."/>
            <person name="Pawlowski J."/>
            <person name="Sierra R."/>
            <person name="Euteneuer U."/>
            <person name="Pillet L."/>
            <person name="Moustafa A."/>
            <person name="Platzer M."/>
            <person name="Groth M."/>
            <person name="Szafranski K."/>
            <person name="Schliwa M."/>
        </authorList>
    </citation>
    <scope>NUCLEOTIDE SEQUENCE [LARGE SCALE GENOMIC DNA]</scope>
</reference>
<comment type="caution">
    <text evidence="1">The sequence shown here is derived from an EMBL/GenBank/DDBJ whole genome shotgun (WGS) entry which is preliminary data.</text>
</comment>
<dbReference type="EMBL" id="ASPP01015774">
    <property type="protein sequence ID" value="ETO17920.1"/>
    <property type="molecule type" value="Genomic_DNA"/>
</dbReference>
<keyword evidence="2" id="KW-1185">Reference proteome</keyword>
<dbReference type="OrthoDB" id="109543at2759"/>
<evidence type="ECO:0000313" key="1">
    <source>
        <dbReference type="EMBL" id="ETO17920.1"/>
    </source>
</evidence>
<proteinExistence type="predicted"/>
<evidence type="ECO:0000313" key="2">
    <source>
        <dbReference type="Proteomes" id="UP000023152"/>
    </source>
</evidence>
<accession>X6MXX8</accession>
<organism evidence="1 2">
    <name type="scientific">Reticulomyxa filosa</name>
    <dbReference type="NCBI Taxonomy" id="46433"/>
    <lineage>
        <taxon>Eukaryota</taxon>
        <taxon>Sar</taxon>
        <taxon>Rhizaria</taxon>
        <taxon>Retaria</taxon>
        <taxon>Foraminifera</taxon>
        <taxon>Monothalamids</taxon>
        <taxon>Reticulomyxidae</taxon>
        <taxon>Reticulomyxa</taxon>
    </lineage>
</organism>
<sequence length="195" mass="22809">MVEHAEAVIHDVVVQSKDAYSRENWPHLGKLVMYLLLAPSYNWHSIRKQVIEELFRRDASLYLITHKHLQDMQMSSKERLRLTFECTQKSRRHLMFQFAFFKQWGPKDGVDINKSLDMYHRAYGGYELGAPSRLHVSCFFFPPSSSSSSSSSSFFFNGYIPISCILLDASIHQMIWTWGTGTERMYRNCQVQRLA</sequence>